<name>A0A6D2HGR4_9BRAS</name>
<organism evidence="2 3">
    <name type="scientific">Microthlaspi erraticum</name>
    <dbReference type="NCBI Taxonomy" id="1685480"/>
    <lineage>
        <taxon>Eukaryota</taxon>
        <taxon>Viridiplantae</taxon>
        <taxon>Streptophyta</taxon>
        <taxon>Embryophyta</taxon>
        <taxon>Tracheophyta</taxon>
        <taxon>Spermatophyta</taxon>
        <taxon>Magnoliopsida</taxon>
        <taxon>eudicotyledons</taxon>
        <taxon>Gunneridae</taxon>
        <taxon>Pentapetalae</taxon>
        <taxon>rosids</taxon>
        <taxon>malvids</taxon>
        <taxon>Brassicales</taxon>
        <taxon>Brassicaceae</taxon>
        <taxon>Coluteocarpeae</taxon>
        <taxon>Microthlaspi</taxon>
    </lineage>
</organism>
<reference evidence="2" key="1">
    <citation type="submission" date="2020-01" db="EMBL/GenBank/DDBJ databases">
        <authorList>
            <person name="Mishra B."/>
        </authorList>
    </citation>
    <scope>NUCLEOTIDE SEQUENCE [LARGE SCALE GENOMIC DNA]</scope>
</reference>
<dbReference type="AlphaFoldDB" id="A0A6D2HGR4"/>
<evidence type="ECO:0000256" key="1">
    <source>
        <dbReference type="SAM" id="MobiDB-lite"/>
    </source>
</evidence>
<sequence length="106" mass="11540">MRKKFGRLVGSSVVRFEHSAAEMTHDGLPSFAVKGDSTKSSGGPHVRHHSSSSAPRAYSGCRLPPPDLLPLVFKLNRAVLGVIQPCGSPPRVTYRYSCLADFLFSR</sequence>
<feature type="region of interest" description="Disordered" evidence="1">
    <location>
        <begin position="27"/>
        <end position="59"/>
    </location>
</feature>
<proteinExistence type="predicted"/>
<dbReference type="EMBL" id="CACVBM020000077">
    <property type="protein sequence ID" value="CAA7014023.1"/>
    <property type="molecule type" value="Genomic_DNA"/>
</dbReference>
<accession>A0A6D2HGR4</accession>
<gene>
    <name evidence="2" type="ORF">MERR_LOCUS1257</name>
</gene>
<protein>
    <submittedName>
        <fullName evidence="2">Uncharacterized protein</fullName>
    </submittedName>
</protein>
<comment type="caution">
    <text evidence="2">The sequence shown here is derived from an EMBL/GenBank/DDBJ whole genome shotgun (WGS) entry which is preliminary data.</text>
</comment>
<keyword evidence="3" id="KW-1185">Reference proteome</keyword>
<dbReference type="Proteomes" id="UP000467841">
    <property type="component" value="Unassembled WGS sequence"/>
</dbReference>
<evidence type="ECO:0000313" key="3">
    <source>
        <dbReference type="Proteomes" id="UP000467841"/>
    </source>
</evidence>
<evidence type="ECO:0000313" key="2">
    <source>
        <dbReference type="EMBL" id="CAA7014023.1"/>
    </source>
</evidence>